<feature type="transmembrane region" description="Helical" evidence="31">
    <location>
        <begin position="123"/>
        <end position="145"/>
    </location>
</feature>
<comment type="catalytic activity">
    <reaction evidence="24">
        <text>thiocyanate(in) = thiocyanate(out)</text>
        <dbReference type="Rhea" id="RHEA:75347"/>
        <dbReference type="ChEBI" id="CHEBI:18022"/>
    </reaction>
</comment>
<dbReference type="PANTHER" id="PTHR11958">
    <property type="entry name" value="SODIUM/DICARBOXYLATE SYMPORTER-RELATED"/>
    <property type="match status" value="1"/>
</dbReference>
<evidence type="ECO:0000256" key="6">
    <source>
        <dbReference type="ARBA" id="ARBA00022553"/>
    </source>
</evidence>
<feature type="compositionally biased region" description="Basic and acidic residues" evidence="32">
    <location>
        <begin position="488"/>
        <end position="499"/>
    </location>
</feature>
<evidence type="ECO:0000256" key="4">
    <source>
        <dbReference type="ARBA" id="ARBA00022449"/>
    </source>
</evidence>
<reference evidence="33" key="2">
    <citation type="submission" date="2025-08" db="UniProtKB">
        <authorList>
            <consortium name="Ensembl"/>
        </authorList>
    </citation>
    <scope>IDENTIFICATION</scope>
</reference>
<evidence type="ECO:0000256" key="24">
    <source>
        <dbReference type="ARBA" id="ARBA00036895"/>
    </source>
</evidence>
<feature type="transmembrane region" description="Helical" evidence="31">
    <location>
        <begin position="88"/>
        <end position="111"/>
    </location>
</feature>
<feature type="transmembrane region" description="Helical" evidence="31">
    <location>
        <begin position="307"/>
        <end position="329"/>
    </location>
</feature>
<dbReference type="Ensembl" id="ENSAPET00000016366.1">
    <property type="protein sequence ID" value="ENSAPEP00000015947.1"/>
    <property type="gene ID" value="ENSAPEG00000011336.1"/>
</dbReference>
<dbReference type="Gene3D" id="1.10.3860.10">
    <property type="entry name" value="Sodium:dicarboxylate symporter"/>
    <property type="match status" value="1"/>
</dbReference>
<keyword evidence="5" id="KW-1003">Cell membrane</keyword>
<keyword evidence="10" id="KW-0029">Amino-acid transport</keyword>
<dbReference type="Proteomes" id="UP000265080">
    <property type="component" value="Chromosome 9"/>
</dbReference>
<evidence type="ECO:0000256" key="5">
    <source>
        <dbReference type="ARBA" id="ARBA00022475"/>
    </source>
</evidence>
<dbReference type="InterPro" id="IPR050746">
    <property type="entry name" value="DAACS"/>
</dbReference>
<keyword evidence="14 31" id="KW-0472">Membrane</keyword>
<dbReference type="GO" id="GO:0015293">
    <property type="term" value="F:symporter activity"/>
    <property type="evidence" value="ECO:0007669"/>
    <property type="project" value="UniProtKB-UniRule"/>
</dbReference>
<protein>
    <recommendedName>
        <fullName evidence="31">Amino acid transporter</fullName>
    </recommendedName>
</protein>
<evidence type="ECO:0000256" key="19">
    <source>
        <dbReference type="ARBA" id="ARBA00035896"/>
    </source>
</evidence>
<comment type="catalytic activity">
    <reaction evidence="18">
        <text>D-serine(in) + L-alanine(out) + Na(+)(out) = D-serine(out) + L-alanine(in) + Na(+)(in)</text>
        <dbReference type="Rhea" id="RHEA:75311"/>
        <dbReference type="ChEBI" id="CHEBI:29101"/>
        <dbReference type="ChEBI" id="CHEBI:35247"/>
        <dbReference type="ChEBI" id="CHEBI:57972"/>
    </reaction>
</comment>
<evidence type="ECO:0000256" key="1">
    <source>
        <dbReference type="ARBA" id="ARBA00004223"/>
    </source>
</evidence>
<evidence type="ECO:0000313" key="34">
    <source>
        <dbReference type="Proteomes" id="UP000265080"/>
    </source>
</evidence>
<evidence type="ECO:0000256" key="31">
    <source>
        <dbReference type="RuleBase" id="RU361216"/>
    </source>
</evidence>
<evidence type="ECO:0000256" key="27">
    <source>
        <dbReference type="ARBA" id="ARBA00047711"/>
    </source>
</evidence>
<dbReference type="InterPro" id="IPR001991">
    <property type="entry name" value="Na-dicarboxylate_symporter"/>
</dbReference>
<evidence type="ECO:0000256" key="17">
    <source>
        <dbReference type="ARBA" id="ARBA00035073"/>
    </source>
</evidence>
<proteinExistence type="inferred from homology"/>
<comment type="catalytic activity">
    <reaction evidence="21">
        <text>L-glutamine(out) + L-serine(in) + Na(+)(out) = L-glutamine(in) + L-serine(out) + Na(+)(in)</text>
        <dbReference type="Rhea" id="RHEA:70855"/>
        <dbReference type="ChEBI" id="CHEBI:29101"/>
        <dbReference type="ChEBI" id="CHEBI:33384"/>
        <dbReference type="ChEBI" id="CHEBI:58359"/>
    </reaction>
</comment>
<keyword evidence="7 31" id="KW-0812">Transmembrane</keyword>
<evidence type="ECO:0000313" key="33">
    <source>
        <dbReference type="Ensembl" id="ENSAPEP00000015947.1"/>
    </source>
</evidence>
<comment type="subcellular location">
    <subcellularLocation>
        <location evidence="2">Cell membrane</location>
        <topology evidence="2">Multi-pass membrane protein</topology>
    </subcellularLocation>
    <subcellularLocation>
        <location evidence="1">Melanosome</location>
    </subcellularLocation>
    <subcellularLocation>
        <location evidence="31">Membrane</location>
        <topology evidence="31">Multi-pass membrane protein</topology>
    </subcellularLocation>
</comment>
<evidence type="ECO:0000256" key="28">
    <source>
        <dbReference type="ARBA" id="ARBA00047799"/>
    </source>
</evidence>
<feature type="region of interest" description="Disordered" evidence="32">
    <location>
        <begin position="473"/>
        <end position="510"/>
    </location>
</feature>
<comment type="catalytic activity">
    <reaction evidence="27">
        <text>L-glutamine(in) + L-glutamate(out) + Na(+)(out) + H(+)(out) = L-glutamine(out) + L-glutamate(in) + Na(+)(in) + H(+)(in)</text>
        <dbReference type="Rhea" id="RHEA:70883"/>
        <dbReference type="ChEBI" id="CHEBI:15378"/>
        <dbReference type="ChEBI" id="CHEBI:29101"/>
        <dbReference type="ChEBI" id="CHEBI:29985"/>
        <dbReference type="ChEBI" id="CHEBI:58359"/>
    </reaction>
</comment>
<evidence type="ECO:0000256" key="11">
    <source>
        <dbReference type="ARBA" id="ARBA00022989"/>
    </source>
</evidence>
<dbReference type="PANTHER" id="PTHR11958:SF19">
    <property type="entry name" value="NEUTRAL AMINO ACID TRANSPORTER B(0)"/>
    <property type="match status" value="1"/>
</dbReference>
<keyword evidence="15" id="KW-0325">Glycoprotein</keyword>
<evidence type="ECO:0000256" key="2">
    <source>
        <dbReference type="ARBA" id="ARBA00004651"/>
    </source>
</evidence>
<keyword evidence="8" id="KW-0479">Metal-binding</keyword>
<evidence type="ECO:0000256" key="26">
    <source>
        <dbReference type="ARBA" id="ARBA00047397"/>
    </source>
</evidence>
<comment type="catalytic activity">
    <reaction evidence="16">
        <text>iodide(out) = iodide(in)</text>
        <dbReference type="Rhea" id="RHEA:66324"/>
        <dbReference type="ChEBI" id="CHEBI:16382"/>
    </reaction>
</comment>
<feature type="transmembrane region" description="Helical" evidence="31">
    <location>
        <begin position="238"/>
        <end position="262"/>
    </location>
</feature>
<evidence type="ECO:0000256" key="32">
    <source>
        <dbReference type="SAM" id="MobiDB-lite"/>
    </source>
</evidence>
<evidence type="ECO:0000256" key="8">
    <source>
        <dbReference type="ARBA" id="ARBA00022723"/>
    </source>
</evidence>
<evidence type="ECO:0000256" key="10">
    <source>
        <dbReference type="ARBA" id="ARBA00022970"/>
    </source>
</evidence>
<keyword evidence="34" id="KW-1185">Reference proteome</keyword>
<keyword evidence="4" id="KW-0050">Antiport</keyword>
<dbReference type="OMA" id="VGTFYAT"/>
<evidence type="ECO:0000256" key="12">
    <source>
        <dbReference type="ARBA" id="ARBA00022990"/>
    </source>
</evidence>
<dbReference type="AlphaFoldDB" id="A0A3P8SV62"/>
<evidence type="ECO:0000256" key="22">
    <source>
        <dbReference type="ARBA" id="ARBA00036485"/>
    </source>
</evidence>
<feature type="transmembrane region" description="Helical" evidence="31">
    <location>
        <begin position="200"/>
        <end position="217"/>
    </location>
</feature>
<keyword evidence="6" id="KW-0597">Phosphoprotein</keyword>
<evidence type="ECO:0000256" key="25">
    <source>
        <dbReference type="ARBA" id="ARBA00036948"/>
    </source>
</evidence>
<evidence type="ECO:0000256" key="14">
    <source>
        <dbReference type="ARBA" id="ARBA00023136"/>
    </source>
</evidence>
<keyword evidence="11 31" id="KW-1133">Transmembrane helix</keyword>
<dbReference type="Pfam" id="PF00375">
    <property type="entry name" value="SDF"/>
    <property type="match status" value="1"/>
</dbReference>
<evidence type="ECO:0000256" key="29">
    <source>
        <dbReference type="ARBA" id="ARBA00048392"/>
    </source>
</evidence>
<keyword evidence="9 31" id="KW-0769">Symport</keyword>
<evidence type="ECO:0000256" key="18">
    <source>
        <dbReference type="ARBA" id="ARBA00035832"/>
    </source>
</evidence>
<dbReference type="GO" id="GO:0046872">
    <property type="term" value="F:metal ion binding"/>
    <property type="evidence" value="ECO:0007669"/>
    <property type="project" value="UniProtKB-KW"/>
</dbReference>
<dbReference type="GO" id="GO:0015175">
    <property type="term" value="F:neutral L-amino acid transmembrane transporter activity"/>
    <property type="evidence" value="ECO:0007669"/>
    <property type="project" value="TreeGrafter"/>
</dbReference>
<dbReference type="GO" id="GO:0015297">
    <property type="term" value="F:antiporter activity"/>
    <property type="evidence" value="ECO:0007669"/>
    <property type="project" value="UniProtKB-KW"/>
</dbReference>
<evidence type="ECO:0000256" key="7">
    <source>
        <dbReference type="ARBA" id="ARBA00022692"/>
    </source>
</evidence>
<evidence type="ECO:0000256" key="21">
    <source>
        <dbReference type="ARBA" id="ARBA00036385"/>
    </source>
</evidence>
<comment type="catalytic activity">
    <reaction evidence="30">
        <text>L-glutamine(in) + L-alanine(out) + Na(+)(out) = L-glutamine(out) + L-alanine(in) + Na(+)(in)</text>
        <dbReference type="Rhea" id="RHEA:70867"/>
        <dbReference type="ChEBI" id="CHEBI:29101"/>
        <dbReference type="ChEBI" id="CHEBI:57972"/>
        <dbReference type="ChEBI" id="CHEBI:58359"/>
    </reaction>
</comment>
<sequence length="510" mass="54000">MAEKIDMEGGKASNGEAHLDEPLANGLNSHKSSPEPLSQRVLRLVRANLLVILTVAGVIVGVFIGLGVRNATLTRTQIIYIGFPGELLIRLLKMIIIPLVVCSLVSGAASIDPKALGKLGGWAMLFFLVTTLIASSIGVVMAFIVTPGAVAVTKPAGLDEEVPAHKEVIDSFLDLIRNIFPSNLVSAAFQSVPFGTDQDGMNILGLVVFAIVFGVALRKLGEEGEILIKFFNSFNEATMVLVSWIMWYAPLGIMFLVAGKIVEMDDVGKLFASLGKYIACCIIGHAIHGALVLPGIYFIFTRKNPYTFLWGIFTALATAFGTSSSSATLPLMMKCVEENNGVSKHISRFILPIGATVNMDGAALFQCVAAVFIAQLNNTPLNFIQVITILVTATASSVGAAGIPAGGVLTIAIILEAIGLPTSDISLILAVDWLVDRTCTVLNVEGDAFGAGLLQHYVDRTSKQVDGNELSEVRLSNDPSAAAPEHSPLIDKHGGRDGTKAAPSSEESIM</sequence>
<comment type="catalytic activity">
    <reaction evidence="28">
        <text>L-valine(out) + L-glutamine(in) + Na(+)(out) = L-valine(in) + L-glutamine(out) + Na(+)(in)</text>
        <dbReference type="Rhea" id="RHEA:70871"/>
        <dbReference type="ChEBI" id="CHEBI:29101"/>
        <dbReference type="ChEBI" id="CHEBI:57762"/>
        <dbReference type="ChEBI" id="CHEBI:58359"/>
    </reaction>
</comment>
<dbReference type="InterPro" id="IPR018107">
    <property type="entry name" value="Na-dicarboxylate_symporter_CS"/>
</dbReference>
<dbReference type="GO" id="GO:0140009">
    <property type="term" value="P:L-aspartate import across plasma membrane"/>
    <property type="evidence" value="ECO:0007669"/>
    <property type="project" value="TreeGrafter"/>
</dbReference>
<reference evidence="33 34" key="1">
    <citation type="submission" date="2018-03" db="EMBL/GenBank/DDBJ databases">
        <title>Finding Nemo's genes: A chromosome-scale reference assembly of the genome of the orange clownfish Amphiprion percula.</title>
        <authorList>
            <person name="Lehmann R."/>
        </authorList>
    </citation>
    <scope>NUCLEOTIDE SEQUENCE</scope>
</reference>
<dbReference type="GeneTree" id="ENSGT00940000159485"/>
<feature type="transmembrane region" description="Helical" evidence="31">
    <location>
        <begin position="349"/>
        <end position="374"/>
    </location>
</feature>
<reference evidence="33" key="3">
    <citation type="submission" date="2025-09" db="UniProtKB">
        <authorList>
            <consortium name="Ensembl"/>
        </authorList>
    </citation>
    <scope>IDENTIFICATION</scope>
</reference>
<evidence type="ECO:0000256" key="16">
    <source>
        <dbReference type="ARBA" id="ARBA00024145"/>
    </source>
</evidence>
<comment type="catalytic activity">
    <reaction evidence="20">
        <text>L-asparagine(out) + L-glutamine(in) + Na(+)(out) = L-asparagine(in) + L-glutamine(out) + Na(+)(in)</text>
        <dbReference type="Rhea" id="RHEA:70891"/>
        <dbReference type="ChEBI" id="CHEBI:29101"/>
        <dbReference type="ChEBI" id="CHEBI:58048"/>
        <dbReference type="ChEBI" id="CHEBI:58359"/>
    </reaction>
</comment>
<dbReference type="GO" id="GO:0042470">
    <property type="term" value="C:melanosome"/>
    <property type="evidence" value="ECO:0007669"/>
    <property type="project" value="UniProtKB-SubCell"/>
</dbReference>
<dbReference type="PROSITE" id="PS00714">
    <property type="entry name" value="NA_DICARBOXYL_SYMP_2"/>
    <property type="match status" value="1"/>
</dbReference>
<feature type="transmembrane region" description="Helical" evidence="31">
    <location>
        <begin position="47"/>
        <end position="68"/>
    </location>
</feature>
<dbReference type="SUPFAM" id="SSF118215">
    <property type="entry name" value="Proton glutamate symport protein"/>
    <property type="match status" value="1"/>
</dbReference>
<keyword evidence="13" id="KW-0915">Sodium</keyword>
<feature type="transmembrane region" description="Helical" evidence="31">
    <location>
        <begin position="386"/>
        <end position="415"/>
    </location>
</feature>
<dbReference type="GO" id="GO:0015183">
    <property type="term" value="F:L-aspartate transmembrane transporter activity"/>
    <property type="evidence" value="ECO:0007669"/>
    <property type="project" value="TreeGrafter"/>
</dbReference>
<accession>A0A3P8SV62</accession>
<dbReference type="PRINTS" id="PR00173">
    <property type="entry name" value="EDTRNSPORT"/>
</dbReference>
<name>A0A3P8SV62_AMPPE</name>
<comment type="similarity">
    <text evidence="31">Belongs to the dicarboxylate/amino acid:cation symporter (DAACS) (TC 2.A.23) family.</text>
</comment>
<keyword evidence="3 31" id="KW-0813">Transport</keyword>
<comment type="catalytic activity">
    <reaction evidence="23">
        <text>D-serine(in) + L-glutamine(out) + Na(+)(out) = D-serine(out) + L-glutamine(in) + Na(+)(in)</text>
        <dbReference type="Rhea" id="RHEA:75307"/>
        <dbReference type="ChEBI" id="CHEBI:29101"/>
        <dbReference type="ChEBI" id="CHEBI:35247"/>
        <dbReference type="ChEBI" id="CHEBI:58359"/>
    </reaction>
</comment>
<evidence type="ECO:0000256" key="20">
    <source>
        <dbReference type="ARBA" id="ARBA00035952"/>
    </source>
</evidence>
<evidence type="ECO:0000256" key="23">
    <source>
        <dbReference type="ARBA" id="ARBA00036702"/>
    </source>
</evidence>
<keyword evidence="12" id="KW-0007">Acetylation</keyword>
<evidence type="ECO:0000256" key="13">
    <source>
        <dbReference type="ARBA" id="ARBA00023053"/>
    </source>
</evidence>
<comment type="catalytic activity">
    <reaction evidence="26">
        <text>L-threonine(out) + L-glutamine(in) + Na(+)(out) = L-threonine(in) + L-glutamine(out) + Na(+)(in)</text>
        <dbReference type="Rhea" id="RHEA:70879"/>
        <dbReference type="ChEBI" id="CHEBI:29101"/>
        <dbReference type="ChEBI" id="CHEBI:57926"/>
        <dbReference type="ChEBI" id="CHEBI:58359"/>
    </reaction>
</comment>
<dbReference type="InterPro" id="IPR036458">
    <property type="entry name" value="Na:dicarbo_symporter_sf"/>
</dbReference>
<organism evidence="33 34">
    <name type="scientific">Amphiprion percula</name>
    <name type="common">Orange clownfish</name>
    <name type="synonym">Lutjanus percula</name>
    <dbReference type="NCBI Taxonomy" id="161767"/>
    <lineage>
        <taxon>Eukaryota</taxon>
        <taxon>Metazoa</taxon>
        <taxon>Chordata</taxon>
        <taxon>Craniata</taxon>
        <taxon>Vertebrata</taxon>
        <taxon>Euteleostomi</taxon>
        <taxon>Actinopterygii</taxon>
        <taxon>Neopterygii</taxon>
        <taxon>Teleostei</taxon>
        <taxon>Neoteleostei</taxon>
        <taxon>Acanthomorphata</taxon>
        <taxon>Ovalentaria</taxon>
        <taxon>Pomacentridae</taxon>
        <taxon>Amphiprion</taxon>
    </lineage>
</organism>
<comment type="catalytic activity">
    <reaction evidence="17">
        <text>nitrate(in) = nitrate(out)</text>
        <dbReference type="Rhea" id="RHEA:34923"/>
        <dbReference type="ChEBI" id="CHEBI:17632"/>
    </reaction>
</comment>
<dbReference type="GO" id="GO:0005886">
    <property type="term" value="C:plasma membrane"/>
    <property type="evidence" value="ECO:0007669"/>
    <property type="project" value="UniProtKB-SubCell"/>
</dbReference>
<evidence type="ECO:0000256" key="3">
    <source>
        <dbReference type="ARBA" id="ARBA00022448"/>
    </source>
</evidence>
<comment type="catalytic activity">
    <reaction evidence="29">
        <text>L-threonine(in) + L-glutamine(out) + Na(+)(out) = L-threonine(out) + L-glutamine(in) + Na(+)(in)</text>
        <dbReference type="Rhea" id="RHEA:70863"/>
        <dbReference type="ChEBI" id="CHEBI:29101"/>
        <dbReference type="ChEBI" id="CHEBI:57926"/>
        <dbReference type="ChEBI" id="CHEBI:58359"/>
    </reaction>
</comment>
<evidence type="ECO:0000256" key="30">
    <source>
        <dbReference type="ARBA" id="ARBA00048644"/>
    </source>
</evidence>
<comment type="catalytic activity">
    <reaction evidence="22">
        <text>L-glutamine(in) + L-methionine(out) + Na(+)(out) = L-glutamine(out) + L-methionine(in) + Na(+)(in)</text>
        <dbReference type="Rhea" id="RHEA:70875"/>
        <dbReference type="ChEBI" id="CHEBI:29101"/>
        <dbReference type="ChEBI" id="CHEBI:57844"/>
        <dbReference type="ChEBI" id="CHEBI:58359"/>
    </reaction>
</comment>
<feature type="transmembrane region" description="Helical" evidence="31">
    <location>
        <begin position="274"/>
        <end position="300"/>
    </location>
</feature>
<dbReference type="PROSITE" id="PS00713">
    <property type="entry name" value="NA_DICARBOXYL_SYMP_1"/>
    <property type="match status" value="1"/>
</dbReference>
<comment type="catalytic activity">
    <reaction evidence="19">
        <text>L-glutamine(in) + L-serine(out) + Na(+)(out) = L-glutamine(out) + L-serine(in) + Na(+)(in)</text>
        <dbReference type="Rhea" id="RHEA:70887"/>
        <dbReference type="ChEBI" id="CHEBI:29101"/>
        <dbReference type="ChEBI" id="CHEBI:33384"/>
        <dbReference type="ChEBI" id="CHEBI:58359"/>
    </reaction>
</comment>
<comment type="catalytic activity">
    <reaction evidence="25">
        <text>L-asparagine(in) + L-glutamine(out) + Na(+)(out) = L-asparagine(out) + L-glutamine(in) + Na(+)(in)</text>
        <dbReference type="Rhea" id="RHEA:70859"/>
        <dbReference type="ChEBI" id="CHEBI:29101"/>
        <dbReference type="ChEBI" id="CHEBI:58048"/>
        <dbReference type="ChEBI" id="CHEBI:58359"/>
    </reaction>
</comment>
<evidence type="ECO:0000256" key="15">
    <source>
        <dbReference type="ARBA" id="ARBA00023180"/>
    </source>
</evidence>
<evidence type="ECO:0000256" key="9">
    <source>
        <dbReference type="ARBA" id="ARBA00022847"/>
    </source>
</evidence>